<evidence type="ECO:0000256" key="1">
    <source>
        <dbReference type="ARBA" id="ARBA00022723"/>
    </source>
</evidence>
<dbReference type="PROSITE" id="PS50199">
    <property type="entry name" value="ZF_RANBP2_2"/>
    <property type="match status" value="1"/>
</dbReference>
<dbReference type="PROSITE" id="PS01358">
    <property type="entry name" value="ZF_RANBP2_1"/>
    <property type="match status" value="1"/>
</dbReference>
<dbReference type="EMBL" id="LJIJ01001199">
    <property type="protein sequence ID" value="ODM92563.1"/>
    <property type="molecule type" value="Genomic_DNA"/>
</dbReference>
<dbReference type="GO" id="GO:0008270">
    <property type="term" value="F:zinc ion binding"/>
    <property type="evidence" value="ECO:0007669"/>
    <property type="project" value="UniProtKB-KW"/>
</dbReference>
<keyword evidence="2 4" id="KW-0863">Zinc-finger</keyword>
<sequence>MTDQEATTPSSSLNTIMTNYAEIVAAFQIIRTLRIEDLKLHPDVFSIPFYRDTMLYREPEQDEFIGANEVLRKNVYYIATLTENVSDALVDQLLAGEILNEEECNAIRKQPTNKLRSVQLFAFLVGKEDPDNNILARILTTLKEIGNENVVEILQPFFDIENLDNNDAVVDDERHHPDGAHGGIADTEEGLKWTCRFCTFRNNAEMNFCEVCARTDNSDPGDSIDFVLCPKCTLVNEPGCDACILCDFRFNQVPQTDSSDDEEDS</sequence>
<keyword evidence="7" id="KW-1185">Reference proteome</keyword>
<proteinExistence type="predicted"/>
<evidence type="ECO:0000256" key="2">
    <source>
        <dbReference type="ARBA" id="ARBA00022771"/>
    </source>
</evidence>
<dbReference type="Pfam" id="PF00619">
    <property type="entry name" value="CARD"/>
    <property type="match status" value="1"/>
</dbReference>
<dbReference type="Proteomes" id="UP000094527">
    <property type="component" value="Unassembled WGS sequence"/>
</dbReference>
<keyword evidence="3" id="KW-0862">Zinc</keyword>
<dbReference type="InterPro" id="IPR011029">
    <property type="entry name" value="DEATH-like_dom_sf"/>
</dbReference>
<name>A0A1D2MHX5_ORCCI</name>
<dbReference type="GO" id="GO:0042981">
    <property type="term" value="P:regulation of apoptotic process"/>
    <property type="evidence" value="ECO:0007669"/>
    <property type="project" value="InterPro"/>
</dbReference>
<comment type="caution">
    <text evidence="6">The sequence shown here is derived from an EMBL/GenBank/DDBJ whole genome shotgun (WGS) entry which is preliminary data.</text>
</comment>
<evidence type="ECO:0000256" key="3">
    <source>
        <dbReference type="ARBA" id="ARBA00022833"/>
    </source>
</evidence>
<evidence type="ECO:0000313" key="6">
    <source>
        <dbReference type="EMBL" id="ODM92563.1"/>
    </source>
</evidence>
<dbReference type="InterPro" id="IPR036443">
    <property type="entry name" value="Znf_RanBP2_sf"/>
</dbReference>
<dbReference type="SMART" id="SM00547">
    <property type="entry name" value="ZnF_RBZ"/>
    <property type="match status" value="2"/>
</dbReference>
<gene>
    <name evidence="6" type="ORF">Ocin01_14115</name>
</gene>
<reference evidence="6 7" key="1">
    <citation type="journal article" date="2016" name="Genome Biol. Evol.">
        <title>Gene Family Evolution Reflects Adaptation to Soil Environmental Stressors in the Genome of the Collembolan Orchesella cincta.</title>
        <authorList>
            <person name="Faddeeva-Vakhrusheva A."/>
            <person name="Derks M.F."/>
            <person name="Anvar S.Y."/>
            <person name="Agamennone V."/>
            <person name="Suring W."/>
            <person name="Smit S."/>
            <person name="van Straalen N.M."/>
            <person name="Roelofs D."/>
        </authorList>
    </citation>
    <scope>NUCLEOTIDE SEQUENCE [LARGE SCALE GENOMIC DNA]</scope>
    <source>
        <tissue evidence="6">Mixed pool</tissue>
    </source>
</reference>
<evidence type="ECO:0000313" key="7">
    <source>
        <dbReference type="Proteomes" id="UP000094527"/>
    </source>
</evidence>
<dbReference type="InterPro" id="IPR001876">
    <property type="entry name" value="Znf_RanBP2"/>
</dbReference>
<dbReference type="AlphaFoldDB" id="A0A1D2MHX5"/>
<dbReference type="Gene3D" id="1.10.533.10">
    <property type="entry name" value="Death Domain, Fas"/>
    <property type="match status" value="1"/>
</dbReference>
<accession>A0A1D2MHX5</accession>
<keyword evidence="1" id="KW-0479">Metal-binding</keyword>
<dbReference type="SUPFAM" id="SSF47986">
    <property type="entry name" value="DEATH domain"/>
    <property type="match status" value="1"/>
</dbReference>
<evidence type="ECO:0000259" key="5">
    <source>
        <dbReference type="PROSITE" id="PS50199"/>
    </source>
</evidence>
<organism evidence="6 7">
    <name type="scientific">Orchesella cincta</name>
    <name type="common">Springtail</name>
    <name type="synonym">Podura cincta</name>
    <dbReference type="NCBI Taxonomy" id="48709"/>
    <lineage>
        <taxon>Eukaryota</taxon>
        <taxon>Metazoa</taxon>
        <taxon>Ecdysozoa</taxon>
        <taxon>Arthropoda</taxon>
        <taxon>Hexapoda</taxon>
        <taxon>Collembola</taxon>
        <taxon>Entomobryomorpha</taxon>
        <taxon>Entomobryoidea</taxon>
        <taxon>Orchesellidae</taxon>
        <taxon>Orchesellinae</taxon>
        <taxon>Orchesella</taxon>
    </lineage>
</organism>
<dbReference type="InterPro" id="IPR001315">
    <property type="entry name" value="CARD"/>
</dbReference>
<dbReference type="SUPFAM" id="SSF90209">
    <property type="entry name" value="Ran binding protein zinc finger-like"/>
    <property type="match status" value="1"/>
</dbReference>
<protein>
    <submittedName>
        <fullName evidence="6">Calpain-15</fullName>
    </submittedName>
</protein>
<evidence type="ECO:0000256" key="4">
    <source>
        <dbReference type="PROSITE-ProRule" id="PRU00322"/>
    </source>
</evidence>
<feature type="domain" description="RanBP2-type" evidence="5">
    <location>
        <begin position="188"/>
        <end position="218"/>
    </location>
</feature>